<keyword evidence="2" id="KW-1185">Reference proteome</keyword>
<reference evidence="2" key="1">
    <citation type="submission" date="2016-10" db="EMBL/GenBank/DDBJ databases">
        <authorList>
            <person name="Varghese N."/>
            <person name="Submissions S."/>
        </authorList>
    </citation>
    <scope>NUCLEOTIDE SEQUENCE [LARGE SCALE GENOMIC DNA]</scope>
    <source>
        <strain evidence="2">CGMCC 4.3568</strain>
    </source>
</reference>
<organism evidence="1 2">
    <name type="scientific">Amycolatopsis marina</name>
    <dbReference type="NCBI Taxonomy" id="490629"/>
    <lineage>
        <taxon>Bacteria</taxon>
        <taxon>Bacillati</taxon>
        <taxon>Actinomycetota</taxon>
        <taxon>Actinomycetes</taxon>
        <taxon>Pseudonocardiales</taxon>
        <taxon>Pseudonocardiaceae</taxon>
        <taxon>Amycolatopsis</taxon>
    </lineage>
</organism>
<dbReference type="STRING" id="490629.SAMN05216266_102385"/>
<dbReference type="OrthoDB" id="4470176at2"/>
<dbReference type="EMBL" id="FOKG01000002">
    <property type="protein sequence ID" value="SFA94631.1"/>
    <property type="molecule type" value="Genomic_DNA"/>
</dbReference>
<accession>A0A1I0X152</accession>
<protein>
    <submittedName>
        <fullName evidence="1">Uncharacterized protein</fullName>
    </submittedName>
</protein>
<gene>
    <name evidence="1" type="ORF">SAMN05216266_102385</name>
</gene>
<dbReference type="AlphaFoldDB" id="A0A1I0X152"/>
<evidence type="ECO:0000313" key="2">
    <source>
        <dbReference type="Proteomes" id="UP000243799"/>
    </source>
</evidence>
<dbReference type="RefSeq" id="WP_091670715.1">
    <property type="nucleotide sequence ID" value="NZ_FOKG01000002.1"/>
</dbReference>
<evidence type="ECO:0000313" key="1">
    <source>
        <dbReference type="EMBL" id="SFA94631.1"/>
    </source>
</evidence>
<dbReference type="Proteomes" id="UP000243799">
    <property type="component" value="Unassembled WGS sequence"/>
</dbReference>
<proteinExistence type="predicted"/>
<name>A0A1I0X152_9PSEU</name>
<sequence length="104" mass="10961">MRTTKAGGRGQGLDGRRTMIFIGESDALMEAFTLARKAGVIPVEEPDPDLLCVVADEDVLDGAGLPLEADVLRQARALGVPCLDPCQAHALLASAVHRAPLTTR</sequence>